<dbReference type="AlphaFoldDB" id="A0A1A9WL32"/>
<accession>A0A1A9WL32</accession>
<reference evidence="2" key="1">
    <citation type="submission" date="2014-03" db="EMBL/GenBank/DDBJ databases">
        <authorList>
            <person name="Aksoy S."/>
            <person name="Warren W."/>
            <person name="Wilson R.K."/>
        </authorList>
    </citation>
    <scope>NUCLEOTIDE SEQUENCE [LARGE SCALE GENOMIC DNA]</scope>
    <source>
        <strain evidence="2">IAEA</strain>
    </source>
</reference>
<proteinExistence type="predicted"/>
<name>A0A1A9WL32_9MUSC</name>
<keyword evidence="2" id="KW-1185">Reference proteome</keyword>
<evidence type="ECO:0000313" key="2">
    <source>
        <dbReference type="Proteomes" id="UP000091820"/>
    </source>
</evidence>
<dbReference type="VEuPathDB" id="VectorBase:GBRI023501"/>
<organism evidence="1 2">
    <name type="scientific">Glossina brevipalpis</name>
    <dbReference type="NCBI Taxonomy" id="37001"/>
    <lineage>
        <taxon>Eukaryota</taxon>
        <taxon>Metazoa</taxon>
        <taxon>Ecdysozoa</taxon>
        <taxon>Arthropoda</taxon>
        <taxon>Hexapoda</taxon>
        <taxon>Insecta</taxon>
        <taxon>Pterygota</taxon>
        <taxon>Neoptera</taxon>
        <taxon>Endopterygota</taxon>
        <taxon>Diptera</taxon>
        <taxon>Brachycera</taxon>
        <taxon>Muscomorpha</taxon>
        <taxon>Hippoboscoidea</taxon>
        <taxon>Glossinidae</taxon>
        <taxon>Glossina</taxon>
    </lineage>
</organism>
<dbReference type="EnsemblMetazoa" id="GBRI023501-RA">
    <property type="protein sequence ID" value="GBRI023501-PA"/>
    <property type="gene ID" value="GBRI023501"/>
</dbReference>
<evidence type="ECO:0008006" key="3">
    <source>
        <dbReference type="Google" id="ProtNLM"/>
    </source>
</evidence>
<dbReference type="Proteomes" id="UP000091820">
    <property type="component" value="Unassembled WGS sequence"/>
</dbReference>
<sequence length="159" mass="17916">MAFLSEKSSYKGHRRMNVDTFVYVWTTHLDSNSRKTLQEGRLKSPTFSTGFNGESKWYLLIKNDYSLVLTLDSSSKPNVVATAKVTVVGLEASKQTEVTLGSVLFSKYNPNHNFGCYGSHLFKEVTTNNFGIEYVNHSDKDVTLTISCEIDEMENIPVQ</sequence>
<evidence type="ECO:0000313" key="1">
    <source>
        <dbReference type="EnsemblMetazoa" id="GBRI023501-PA"/>
    </source>
</evidence>
<reference evidence="1" key="2">
    <citation type="submission" date="2020-05" db="UniProtKB">
        <authorList>
            <consortium name="EnsemblMetazoa"/>
        </authorList>
    </citation>
    <scope>IDENTIFICATION</scope>
    <source>
        <strain evidence="1">IAEA</strain>
    </source>
</reference>
<protein>
    <recommendedName>
        <fullName evidence="3">MATH domain-containing protein</fullName>
    </recommendedName>
</protein>
<dbReference type="SUPFAM" id="SSF49599">
    <property type="entry name" value="TRAF domain-like"/>
    <property type="match status" value="1"/>
</dbReference>